<name>A0A0B0PHK4_GOSAR</name>
<evidence type="ECO:0000313" key="1">
    <source>
        <dbReference type="EMBL" id="KHG22821.1"/>
    </source>
</evidence>
<gene>
    <name evidence="1" type="ORF">F383_30165</name>
</gene>
<keyword evidence="2" id="KW-1185">Reference proteome</keyword>
<dbReference type="EMBL" id="KN422965">
    <property type="protein sequence ID" value="KHG22821.1"/>
    <property type="molecule type" value="Genomic_DNA"/>
</dbReference>
<sequence>MKNVNMLASICDYM</sequence>
<accession>A0A0B0PHK4</accession>
<organism evidence="1 2">
    <name type="scientific">Gossypium arboreum</name>
    <name type="common">Tree cotton</name>
    <name type="synonym">Gossypium nanking</name>
    <dbReference type="NCBI Taxonomy" id="29729"/>
    <lineage>
        <taxon>Eukaryota</taxon>
        <taxon>Viridiplantae</taxon>
        <taxon>Streptophyta</taxon>
        <taxon>Embryophyta</taxon>
        <taxon>Tracheophyta</taxon>
        <taxon>Spermatophyta</taxon>
        <taxon>Magnoliopsida</taxon>
        <taxon>eudicotyledons</taxon>
        <taxon>Gunneridae</taxon>
        <taxon>Pentapetalae</taxon>
        <taxon>rosids</taxon>
        <taxon>malvids</taxon>
        <taxon>Malvales</taxon>
        <taxon>Malvaceae</taxon>
        <taxon>Malvoideae</taxon>
        <taxon>Gossypium</taxon>
    </lineage>
</organism>
<reference evidence="2" key="1">
    <citation type="submission" date="2014-09" db="EMBL/GenBank/DDBJ databases">
        <authorList>
            <person name="Mudge J."/>
            <person name="Ramaraj T."/>
            <person name="Lindquist I.E."/>
            <person name="Bharti A.K."/>
            <person name="Sundararajan A."/>
            <person name="Cameron C.T."/>
            <person name="Woodward J.E."/>
            <person name="May G.D."/>
            <person name="Brubaker C."/>
            <person name="Broadhvest J."/>
            <person name="Wilkins T.A."/>
        </authorList>
    </citation>
    <scope>NUCLEOTIDE SEQUENCE</scope>
    <source>
        <strain evidence="2">cv. AKA8401</strain>
    </source>
</reference>
<protein>
    <submittedName>
        <fullName evidence="1">Uncharacterized protein</fullName>
    </submittedName>
</protein>
<dbReference type="Proteomes" id="UP000032142">
    <property type="component" value="Unassembled WGS sequence"/>
</dbReference>
<proteinExistence type="predicted"/>
<evidence type="ECO:0000313" key="2">
    <source>
        <dbReference type="Proteomes" id="UP000032142"/>
    </source>
</evidence>